<evidence type="ECO:0000313" key="2">
    <source>
        <dbReference type="Proteomes" id="UP000002668"/>
    </source>
</evidence>
<keyword evidence="2" id="KW-1185">Reference proteome</keyword>
<dbReference type="EMBL" id="FP929128">
    <property type="protein sequence ID" value="CBX96125.1"/>
    <property type="molecule type" value="Genomic_DNA"/>
</dbReference>
<gene>
    <name evidence="1" type="ORF">LEMA_P110440.1</name>
</gene>
<dbReference type="VEuPathDB" id="FungiDB:LEMA_P110440.1"/>
<organism evidence="2">
    <name type="scientific">Leptosphaeria maculans (strain JN3 / isolate v23.1.3 / race Av1-4-5-6-7-8)</name>
    <name type="common">Blackleg fungus</name>
    <name type="synonym">Phoma lingam</name>
    <dbReference type="NCBI Taxonomy" id="985895"/>
    <lineage>
        <taxon>Eukaryota</taxon>
        <taxon>Fungi</taxon>
        <taxon>Dikarya</taxon>
        <taxon>Ascomycota</taxon>
        <taxon>Pezizomycotina</taxon>
        <taxon>Dothideomycetes</taxon>
        <taxon>Pleosporomycetidae</taxon>
        <taxon>Pleosporales</taxon>
        <taxon>Pleosporineae</taxon>
        <taxon>Leptosphaeriaceae</taxon>
        <taxon>Plenodomus</taxon>
        <taxon>Plenodomus lingam/Leptosphaeria maculans species complex</taxon>
    </lineage>
</organism>
<dbReference type="HOGENOM" id="CLU_3335725_0_0_1"/>
<protein>
    <submittedName>
        <fullName evidence="1">Predicted protein</fullName>
    </submittedName>
</protein>
<accession>E4ZXN0</accession>
<sequence>MRPKGAGGRTGQRARLSLATVAFGALFRGMSDARGEKV</sequence>
<reference evidence="2" key="1">
    <citation type="journal article" date="2011" name="Nat. Commun.">
        <title>Effector diversification within compartments of the Leptosphaeria maculans genome affected by Repeat-Induced Point mutations.</title>
        <authorList>
            <person name="Rouxel T."/>
            <person name="Grandaubert J."/>
            <person name="Hane J.K."/>
            <person name="Hoede C."/>
            <person name="van de Wouw A.P."/>
            <person name="Couloux A."/>
            <person name="Dominguez V."/>
            <person name="Anthouard V."/>
            <person name="Bally P."/>
            <person name="Bourras S."/>
            <person name="Cozijnsen A.J."/>
            <person name="Ciuffetti L.M."/>
            <person name="Degrave A."/>
            <person name="Dilmaghani A."/>
            <person name="Duret L."/>
            <person name="Fudal I."/>
            <person name="Goodwin S.B."/>
            <person name="Gout L."/>
            <person name="Glaser N."/>
            <person name="Linglin J."/>
            <person name="Kema G.H.J."/>
            <person name="Lapalu N."/>
            <person name="Lawrence C.B."/>
            <person name="May K."/>
            <person name="Meyer M."/>
            <person name="Ollivier B."/>
            <person name="Poulain J."/>
            <person name="Schoch C.L."/>
            <person name="Simon A."/>
            <person name="Spatafora J.W."/>
            <person name="Stachowiak A."/>
            <person name="Turgeon B.G."/>
            <person name="Tyler B.M."/>
            <person name="Vincent D."/>
            <person name="Weissenbach J."/>
            <person name="Amselem J."/>
            <person name="Quesneville H."/>
            <person name="Oliver R.P."/>
            <person name="Wincker P."/>
            <person name="Balesdent M.-H."/>
            <person name="Howlett B.J."/>
        </authorList>
    </citation>
    <scope>NUCLEOTIDE SEQUENCE [LARGE SCALE GENOMIC DNA]</scope>
    <source>
        <strain evidence="2">JN3 / isolate v23.1.3 / race Av1-4-5-6-7-8</strain>
    </source>
</reference>
<proteinExistence type="predicted"/>
<name>E4ZXN0_LEPMJ</name>
<dbReference type="Proteomes" id="UP000002668">
    <property type="component" value="Genome"/>
</dbReference>
<dbReference type="InParanoid" id="E4ZXN0"/>
<dbReference type="AlphaFoldDB" id="E4ZXN0"/>
<evidence type="ECO:0000313" key="1">
    <source>
        <dbReference type="EMBL" id="CBX96125.1"/>
    </source>
</evidence>